<proteinExistence type="predicted"/>
<dbReference type="GeneID" id="66556661"/>
<name>A0AAD1CMB0_9FLAO</name>
<reference evidence="1 2" key="1">
    <citation type="submission" date="2014-06" db="EMBL/GenBank/DDBJ databases">
        <title>Genome sequence of the intracellular symbiont Blattabacterium cuenoti, strain CPU2 from the wood feeding cockroach Cryptocercus punctulatus.</title>
        <authorList>
            <person name="Kinjo Y."/>
            <person name="Ohkuma M."/>
            <person name="Tokuda G."/>
        </authorList>
    </citation>
    <scope>NUCLEOTIDE SEQUENCE [LARGE SCALE GENOMIC DNA]</scope>
    <source>
        <strain evidence="1 2">CPU2</strain>
    </source>
</reference>
<sequence length="160" mass="19208">MVYKNIFIIFLFYVFLNNSHCHYAPFLLDKKTIEIGNFSDNNINISGKSISFEFKKKFENFILKHTPWNFVKKGGNIHLSGDFIDYKIIKKRNPKLKLIKMTVKIYCKDNLNPEKNWEKYFDIVESFSQQDNFPLENYLITEKIINNLVSQLYNKIFNNW</sequence>
<accession>A0AAD1CMB0</accession>
<evidence type="ECO:0000313" key="1">
    <source>
        <dbReference type="EMBL" id="BBA17900.1"/>
    </source>
</evidence>
<dbReference type="AlphaFoldDB" id="A0AAD1CMB0"/>
<protein>
    <submittedName>
        <fullName evidence="1">Uncharacterized protein</fullName>
    </submittedName>
</protein>
<dbReference type="RefSeq" id="WP_110548625.1">
    <property type="nucleotide sequence ID" value="NZ_AP014610.1"/>
</dbReference>
<gene>
    <name evidence="1" type="ORF">CPU2_408</name>
</gene>
<dbReference type="EMBL" id="AP014610">
    <property type="protein sequence ID" value="BBA17900.1"/>
    <property type="molecule type" value="Genomic_DNA"/>
</dbReference>
<organism evidence="1 2">
    <name type="scientific">Blattabacterium punctulatus CPU2</name>
    <dbReference type="NCBI Taxonomy" id="1457032"/>
    <lineage>
        <taxon>Bacteria</taxon>
        <taxon>Pseudomonadati</taxon>
        <taxon>Bacteroidota</taxon>
        <taxon>Flavobacteriia</taxon>
        <taxon>Flavobacteriales</taxon>
        <taxon>Blattabacteriaceae</taxon>
        <taxon>Blattabacterium</taxon>
    </lineage>
</organism>
<dbReference type="Proteomes" id="UP000262607">
    <property type="component" value="Chromosome"/>
</dbReference>
<evidence type="ECO:0000313" key="2">
    <source>
        <dbReference type="Proteomes" id="UP000262607"/>
    </source>
</evidence>